<feature type="signal peptide" evidence="1">
    <location>
        <begin position="1"/>
        <end position="18"/>
    </location>
</feature>
<evidence type="ECO:0008006" key="4">
    <source>
        <dbReference type="Google" id="ProtNLM"/>
    </source>
</evidence>
<name>A0A366CVJ6_9GAMM</name>
<dbReference type="Proteomes" id="UP000252086">
    <property type="component" value="Unassembled WGS sequence"/>
</dbReference>
<sequence>MKNLYIILLFALSLNVYAEQSEKLEQLVKPVFELIEKGKYKNIASTALSKGAAIKYISPADLEQVDGEFENYFKIFGNYYSYKLIHEQGLKGDYWARWYLLKFERQPVVLYFEFYKPNDKWNVNALEIKTDIDDKIEEAGDYKISVIGLEDES</sequence>
<evidence type="ECO:0000256" key="1">
    <source>
        <dbReference type="SAM" id="SignalP"/>
    </source>
</evidence>
<accession>A0A366CVJ6</accession>
<dbReference type="AlphaFoldDB" id="A0A366CVJ6"/>
<evidence type="ECO:0000313" key="2">
    <source>
        <dbReference type="EMBL" id="RBO81860.1"/>
    </source>
</evidence>
<dbReference type="OrthoDB" id="6399921at2"/>
<keyword evidence="3" id="KW-1185">Reference proteome</keyword>
<protein>
    <recommendedName>
        <fullName evidence="4">DUF4783 domain-containing protein</fullName>
    </recommendedName>
</protein>
<organism evidence="2 3">
    <name type="scientific">Marinomonas aquiplantarum</name>
    <dbReference type="NCBI Taxonomy" id="491951"/>
    <lineage>
        <taxon>Bacteria</taxon>
        <taxon>Pseudomonadati</taxon>
        <taxon>Pseudomonadota</taxon>
        <taxon>Gammaproteobacteria</taxon>
        <taxon>Oceanospirillales</taxon>
        <taxon>Oceanospirillaceae</taxon>
        <taxon>Marinomonas</taxon>
    </lineage>
</organism>
<reference evidence="2 3" key="1">
    <citation type="submission" date="2018-06" db="EMBL/GenBank/DDBJ databases">
        <title>Genomic Encyclopedia of Type Strains, Phase III (KMG-III): the genomes of soil and plant-associated and newly described type strains.</title>
        <authorList>
            <person name="Whitman W."/>
        </authorList>
    </citation>
    <scope>NUCLEOTIDE SEQUENCE [LARGE SCALE GENOMIC DNA]</scope>
    <source>
        <strain evidence="2 3">CECT 7732</strain>
    </source>
</reference>
<evidence type="ECO:0000313" key="3">
    <source>
        <dbReference type="Proteomes" id="UP000252086"/>
    </source>
</evidence>
<feature type="chain" id="PRO_5016818727" description="DUF4783 domain-containing protein" evidence="1">
    <location>
        <begin position="19"/>
        <end position="153"/>
    </location>
</feature>
<gene>
    <name evidence="2" type="ORF">DFP76_1073</name>
</gene>
<keyword evidence="1" id="KW-0732">Signal</keyword>
<proteinExistence type="predicted"/>
<dbReference type="RefSeq" id="WP_113875063.1">
    <property type="nucleotide sequence ID" value="NZ_QNRF01000007.1"/>
</dbReference>
<comment type="caution">
    <text evidence="2">The sequence shown here is derived from an EMBL/GenBank/DDBJ whole genome shotgun (WGS) entry which is preliminary data.</text>
</comment>
<dbReference type="EMBL" id="QNRF01000007">
    <property type="protein sequence ID" value="RBO81860.1"/>
    <property type="molecule type" value="Genomic_DNA"/>
</dbReference>